<dbReference type="GO" id="GO:0003676">
    <property type="term" value="F:nucleic acid binding"/>
    <property type="evidence" value="ECO:0007669"/>
    <property type="project" value="InterPro"/>
</dbReference>
<protein>
    <submittedName>
        <fullName evidence="4">RecJ-like exonuclease</fullName>
    </submittedName>
</protein>
<dbReference type="InterPro" id="IPR001667">
    <property type="entry name" value="DDH_dom"/>
</dbReference>
<keyword evidence="4" id="KW-0269">Exonuclease</keyword>
<gene>
    <name evidence="4" type="ORF">SAMN05216439_0617</name>
</gene>
<dbReference type="PANTHER" id="PTHR30255:SF2">
    <property type="entry name" value="SINGLE-STRANDED-DNA-SPECIFIC EXONUCLEASE RECJ"/>
    <property type="match status" value="1"/>
</dbReference>
<dbReference type="Pfam" id="PF21763">
    <property type="entry name" value="DHH_CID"/>
    <property type="match status" value="1"/>
</dbReference>
<feature type="domain" description="DDH" evidence="1">
    <location>
        <begin position="22"/>
        <end position="115"/>
    </location>
</feature>
<feature type="domain" description="DHH-CID" evidence="3">
    <location>
        <begin position="191"/>
        <end position="250"/>
    </location>
</feature>
<dbReference type="Gene3D" id="3.10.310.30">
    <property type="match status" value="1"/>
</dbReference>
<keyword evidence="4" id="KW-0378">Hydrolase</keyword>
<name>A0A1H7F888_9EURY</name>
<dbReference type="AlphaFoldDB" id="A0A1H7F888"/>
<organism evidence="4 5">
    <name type="scientific">Methanobrevibacter gottschalkii</name>
    <dbReference type="NCBI Taxonomy" id="190974"/>
    <lineage>
        <taxon>Archaea</taxon>
        <taxon>Methanobacteriati</taxon>
        <taxon>Methanobacteriota</taxon>
        <taxon>Methanomada group</taxon>
        <taxon>Methanobacteria</taxon>
        <taxon>Methanobacteriales</taxon>
        <taxon>Methanobacteriaceae</taxon>
        <taxon>Methanobrevibacter</taxon>
    </lineage>
</organism>
<proteinExistence type="predicted"/>
<dbReference type="RefSeq" id="WP_069574900.1">
    <property type="nucleotide sequence ID" value="NZ_FOAK01000001.1"/>
</dbReference>
<dbReference type="PANTHER" id="PTHR30255">
    <property type="entry name" value="SINGLE-STRANDED-DNA-SPECIFIC EXONUCLEASE RECJ"/>
    <property type="match status" value="1"/>
</dbReference>
<reference evidence="4 5" key="1">
    <citation type="submission" date="2016-10" db="EMBL/GenBank/DDBJ databases">
        <authorList>
            <person name="de Groot N.N."/>
        </authorList>
    </citation>
    <scope>NUCLEOTIDE SEQUENCE [LARGE SCALE GENOMIC DNA]</scope>
    <source>
        <strain evidence="4 5">DSM 11978</strain>
    </source>
</reference>
<dbReference type="Pfam" id="PF01368">
    <property type="entry name" value="DHH"/>
    <property type="match status" value="1"/>
</dbReference>
<dbReference type="STRING" id="190974.SAMN05216439_0617"/>
<dbReference type="SUPFAM" id="SSF64182">
    <property type="entry name" value="DHH phosphoesterases"/>
    <property type="match status" value="1"/>
</dbReference>
<dbReference type="Pfam" id="PF02272">
    <property type="entry name" value="DHHA1"/>
    <property type="match status" value="1"/>
</dbReference>
<evidence type="ECO:0000259" key="1">
    <source>
        <dbReference type="Pfam" id="PF01368"/>
    </source>
</evidence>
<accession>A0A1H7F888</accession>
<dbReference type="InterPro" id="IPR003156">
    <property type="entry name" value="DHHA1_dom"/>
</dbReference>
<evidence type="ECO:0000313" key="5">
    <source>
        <dbReference type="Proteomes" id="UP000199506"/>
    </source>
</evidence>
<evidence type="ECO:0000259" key="2">
    <source>
        <dbReference type="Pfam" id="PF02272"/>
    </source>
</evidence>
<dbReference type="InterPro" id="IPR038763">
    <property type="entry name" value="DHH_sf"/>
</dbReference>
<evidence type="ECO:0000259" key="3">
    <source>
        <dbReference type="Pfam" id="PF21763"/>
    </source>
</evidence>
<dbReference type="EMBL" id="FOAK01000001">
    <property type="protein sequence ID" value="SEK22299.1"/>
    <property type="molecule type" value="Genomic_DNA"/>
</dbReference>
<keyword evidence="4" id="KW-0540">Nuclease</keyword>
<dbReference type="InterPro" id="IPR048515">
    <property type="entry name" value="DHH_CID"/>
</dbReference>
<dbReference type="Proteomes" id="UP000199506">
    <property type="component" value="Unassembled WGS sequence"/>
</dbReference>
<sequence length="444" mass="49108">MLNRASEATDMLKEHIENDDVIRIISHNDADGISSAAVLANALAEEDVQFHTTIIPRLKGDIVNQLRHEKYDLFIFSDMGSPFIKEFNTYKHDVIVADHHQVNDTEAESNVVHLNPHLFGIDGSKDLCGAGSSYLTIRGLDKKHLAYFALIGAFGDMQGQNGFTGVNKLIVDDAIESGTLEIHEGLKIVSKSSEPIFKSLAYTFSPPLPKISGDFEGAREFLERMNLSYGIKFTDLEDEEKDLLKEALMSINPDIFGDCYTVPKEVPLLRDLEEYSYILDACGKNKKQGLGLSIALGERDQALDTALKLQSQYRDQIVKGLEWIKKQGAEQLNSIQYLYSEDKVLKSVMGTIASIGLSVELLDDSKPVIGLSRLHKDIKISGRTTRNMVAKGVNLGKALQDSSNNFGGTGGGHDIAAGAMVAYEFKDKFLHLVDEMVEYQLTND</sequence>
<evidence type="ECO:0000313" key="4">
    <source>
        <dbReference type="EMBL" id="SEK22299.1"/>
    </source>
</evidence>
<feature type="domain" description="DHHA1" evidence="2">
    <location>
        <begin position="337"/>
        <end position="437"/>
    </location>
</feature>
<dbReference type="InterPro" id="IPR051673">
    <property type="entry name" value="SSDNA_exonuclease_RecJ"/>
</dbReference>
<dbReference type="Gene3D" id="3.90.1640.30">
    <property type="match status" value="1"/>
</dbReference>
<dbReference type="OrthoDB" id="36101at2157"/>
<dbReference type="GO" id="GO:0004527">
    <property type="term" value="F:exonuclease activity"/>
    <property type="evidence" value="ECO:0007669"/>
    <property type="project" value="UniProtKB-KW"/>
</dbReference>